<organism evidence="8 9">
    <name type="scientific">Lactobacillus phage P1</name>
    <dbReference type="NCBI Taxonomy" id="1846168"/>
    <lineage>
        <taxon>Viruses</taxon>
        <taxon>Duplodnaviria</taxon>
        <taxon>Heunggongvirae</taxon>
        <taxon>Uroviricota</taxon>
        <taxon>Caudoviricetes</taxon>
        <taxon>Tybeckvirinae</taxon>
        <taxon>Maenadvirus</taxon>
        <taxon>Maenadvirus P1</taxon>
    </lineage>
</organism>
<evidence type="ECO:0000256" key="3">
    <source>
        <dbReference type="ARBA" id="ARBA00022801"/>
    </source>
</evidence>
<evidence type="ECO:0000313" key="9">
    <source>
        <dbReference type="Proteomes" id="UP000222183"/>
    </source>
</evidence>
<evidence type="ECO:0000313" key="8">
    <source>
        <dbReference type="EMBL" id="ANO57935.1"/>
    </source>
</evidence>
<evidence type="ECO:0000256" key="6">
    <source>
        <dbReference type="SAM" id="MobiDB-lite"/>
    </source>
</evidence>
<evidence type="ECO:0000256" key="5">
    <source>
        <dbReference type="ARBA" id="ARBA00023045"/>
    </source>
</evidence>
<protein>
    <submittedName>
        <fullName evidence="8">Prohead protease</fullName>
    </submittedName>
</protein>
<sequence length="406" mass="45123">MTIKQKELRTLSFETRDLSFDDKSLKVSGYVNRAGSYSQVMSADGAPFRETILPQAFVEAVKTKDPIDFYAEHDAQKLLATTVNHSLTLRADDDGLYMEAQILDTNDGRDTYELIKSGVITSMSFGFIVLDDEWDRSGGRFNDGIPLRTVKEISLKEVSAVRFPAYLSSSIEARGLKELKELEHRGINSVSEVVNIKEGNNLELRDVETKDLFAELERRAKLPANEVIVKPKKRAKLPANEVIVKPKKRDDTPSDDDLTDDGQVESEDAQAPSQTIDIDELTDRIVASILEGIKTSLAKRDGEGDVPEPDGSDMPDDNTETDSMKPDKRAKLPANEVIVKPKKRDDTPDNGENTGESDGKPNDKSKTDSKGNNEDGSEDDTRACKNAEKRSMEARELLKEINDLEV</sequence>
<gene>
    <name evidence="8" type="ORF">LVP1_g006</name>
</gene>
<name>A0A1S5RCN8_9CAUD</name>
<evidence type="ECO:0000256" key="1">
    <source>
        <dbReference type="ARBA" id="ARBA00022612"/>
    </source>
</evidence>
<dbReference type="GO" id="GO:0006508">
    <property type="term" value="P:proteolysis"/>
    <property type="evidence" value="ECO:0007669"/>
    <property type="project" value="UniProtKB-KW"/>
</dbReference>
<feature type="region of interest" description="Disordered" evidence="6">
    <location>
        <begin position="298"/>
        <end position="389"/>
    </location>
</feature>
<keyword evidence="2 8" id="KW-0645">Protease</keyword>
<dbReference type="GO" id="GO:0046797">
    <property type="term" value="P:viral procapsid maturation"/>
    <property type="evidence" value="ECO:0007669"/>
    <property type="project" value="UniProtKB-KW"/>
</dbReference>
<proteinExistence type="predicted"/>
<dbReference type="Proteomes" id="UP000222183">
    <property type="component" value="Segment"/>
</dbReference>
<feature type="domain" description="Prohead serine protease" evidence="7">
    <location>
        <begin position="15"/>
        <end position="178"/>
    </location>
</feature>
<dbReference type="InterPro" id="IPR054613">
    <property type="entry name" value="Peptidase_S78_dom"/>
</dbReference>
<dbReference type="Pfam" id="PF04586">
    <property type="entry name" value="Peptidase_S78"/>
    <property type="match status" value="1"/>
</dbReference>
<feature type="compositionally biased region" description="Basic and acidic residues" evidence="6">
    <location>
        <begin position="357"/>
        <end position="389"/>
    </location>
</feature>
<evidence type="ECO:0000256" key="2">
    <source>
        <dbReference type="ARBA" id="ARBA00022670"/>
    </source>
</evidence>
<dbReference type="NCBIfam" id="TIGR01543">
    <property type="entry name" value="proheadase_HK97"/>
    <property type="match status" value="1"/>
</dbReference>
<keyword evidence="9" id="KW-1185">Reference proteome</keyword>
<feature type="region of interest" description="Disordered" evidence="6">
    <location>
        <begin position="240"/>
        <end position="279"/>
    </location>
</feature>
<evidence type="ECO:0000256" key="4">
    <source>
        <dbReference type="ARBA" id="ARBA00022950"/>
    </source>
</evidence>
<keyword evidence="4" id="KW-0118">Viral capsid assembly</keyword>
<keyword evidence="3" id="KW-0378">Hydrolase</keyword>
<feature type="compositionally biased region" description="Acidic residues" evidence="6">
    <location>
        <begin position="304"/>
        <end position="320"/>
    </location>
</feature>
<accession>A0A1S5RCN8</accession>
<dbReference type="InterPro" id="IPR006433">
    <property type="entry name" value="Prohead_protease"/>
</dbReference>
<evidence type="ECO:0000259" key="7">
    <source>
        <dbReference type="Pfam" id="PF04586"/>
    </source>
</evidence>
<feature type="compositionally biased region" description="Acidic residues" evidence="6">
    <location>
        <begin position="253"/>
        <end position="268"/>
    </location>
</feature>
<dbReference type="EMBL" id="KX223815">
    <property type="protein sequence ID" value="ANO57935.1"/>
    <property type="molecule type" value="Genomic_DNA"/>
</dbReference>
<reference evidence="8 9" key="1">
    <citation type="journal article" date="2016" name="J. Dairy Sci.">
        <title>Characterization and adsorption of Lactobacillus virulent phage P1.</title>
        <authorList>
            <person name="Chen X."/>
            <person name="Xi Y."/>
            <person name="Zhang H."/>
            <person name="Wang Z."/>
            <person name="Fan M."/>
            <person name="Liu Y."/>
            <person name="Wu W."/>
        </authorList>
    </citation>
    <scope>NUCLEOTIDE SEQUENCE [LARGE SCALE GENOMIC DNA]</scope>
</reference>
<dbReference type="GO" id="GO:0008233">
    <property type="term" value="F:peptidase activity"/>
    <property type="evidence" value="ECO:0007669"/>
    <property type="project" value="UniProtKB-KW"/>
</dbReference>
<keyword evidence="5" id="KW-1273">Viral capsid maturation</keyword>
<keyword evidence="1" id="KW-1188">Viral release from host cell</keyword>